<dbReference type="RefSeq" id="WP_386831474.1">
    <property type="nucleotide sequence ID" value="NZ_JBHUNP010000001.1"/>
</dbReference>
<keyword evidence="1" id="KW-0472">Membrane</keyword>
<evidence type="ECO:0000259" key="2">
    <source>
        <dbReference type="PROSITE" id="PS50830"/>
    </source>
</evidence>
<dbReference type="SUPFAM" id="SSF50199">
    <property type="entry name" value="Staphylococcal nuclease"/>
    <property type="match status" value="1"/>
</dbReference>
<evidence type="ECO:0000313" key="4">
    <source>
        <dbReference type="Proteomes" id="UP001597521"/>
    </source>
</evidence>
<protein>
    <submittedName>
        <fullName evidence="3">Thermonuclease family protein</fullName>
    </submittedName>
</protein>
<feature type="transmembrane region" description="Helical" evidence="1">
    <location>
        <begin position="21"/>
        <end position="41"/>
    </location>
</feature>
<dbReference type="Pfam" id="PF00565">
    <property type="entry name" value="SNase"/>
    <property type="match status" value="1"/>
</dbReference>
<keyword evidence="1" id="KW-0812">Transmembrane</keyword>
<dbReference type="Proteomes" id="UP001597521">
    <property type="component" value="Unassembled WGS sequence"/>
</dbReference>
<name>A0ABW5QFV4_9HYPH</name>
<dbReference type="PROSITE" id="PS50830">
    <property type="entry name" value="TNASE_3"/>
    <property type="match status" value="1"/>
</dbReference>
<accession>A0ABW5QFV4</accession>
<comment type="caution">
    <text evidence="3">The sequence shown here is derived from an EMBL/GenBank/DDBJ whole genome shotgun (WGS) entry which is preliminary data.</text>
</comment>
<evidence type="ECO:0000256" key="1">
    <source>
        <dbReference type="SAM" id="Phobius"/>
    </source>
</evidence>
<dbReference type="SMART" id="SM00318">
    <property type="entry name" value="SNc"/>
    <property type="match status" value="1"/>
</dbReference>
<keyword evidence="1" id="KW-1133">Transmembrane helix</keyword>
<feature type="domain" description="TNase-like" evidence="2">
    <location>
        <begin position="73"/>
        <end position="165"/>
    </location>
</feature>
<dbReference type="EMBL" id="JBHUNP010000001">
    <property type="protein sequence ID" value="MFD2646667.1"/>
    <property type="molecule type" value="Genomic_DNA"/>
</dbReference>
<organism evidence="3 4">
    <name type="scientific">Devosia albogilva</name>
    <dbReference type="NCBI Taxonomy" id="429726"/>
    <lineage>
        <taxon>Bacteria</taxon>
        <taxon>Pseudomonadati</taxon>
        <taxon>Pseudomonadota</taxon>
        <taxon>Alphaproteobacteria</taxon>
        <taxon>Hyphomicrobiales</taxon>
        <taxon>Devosiaceae</taxon>
        <taxon>Devosia</taxon>
    </lineage>
</organism>
<sequence>MAGRGRALRYRSRRRGWLDTLPLLPFTLLALGLGGGGTMILRESGLADWLLGSPAGSAAPTVSRSFPVCAGGARITCVVDGDTFWLDGVKFRIADINTPETSQPQCAAEAALGRQATGRLAQLLSEAPFTLEPADRDEDRYGRKLRIAMRDGQSVGGMLVSEGLAHQWRGRMESWC</sequence>
<evidence type="ECO:0000313" key="3">
    <source>
        <dbReference type="EMBL" id="MFD2646667.1"/>
    </source>
</evidence>
<gene>
    <name evidence="3" type="ORF">ACFSX5_02540</name>
</gene>
<dbReference type="InterPro" id="IPR016071">
    <property type="entry name" value="Staphylococal_nuclease_OB-fold"/>
</dbReference>
<keyword evidence="4" id="KW-1185">Reference proteome</keyword>
<dbReference type="Gene3D" id="2.40.50.90">
    <property type="match status" value="1"/>
</dbReference>
<dbReference type="InterPro" id="IPR035437">
    <property type="entry name" value="SNase_OB-fold_sf"/>
</dbReference>
<reference evidence="4" key="1">
    <citation type="journal article" date="2019" name="Int. J. Syst. Evol. Microbiol.">
        <title>The Global Catalogue of Microorganisms (GCM) 10K type strain sequencing project: providing services to taxonomists for standard genome sequencing and annotation.</title>
        <authorList>
            <consortium name="The Broad Institute Genomics Platform"/>
            <consortium name="The Broad Institute Genome Sequencing Center for Infectious Disease"/>
            <person name="Wu L."/>
            <person name="Ma J."/>
        </authorList>
    </citation>
    <scope>NUCLEOTIDE SEQUENCE [LARGE SCALE GENOMIC DNA]</scope>
    <source>
        <strain evidence="4">CCM 7427</strain>
    </source>
</reference>
<proteinExistence type="predicted"/>